<accession>A0A1I0GA78</accession>
<evidence type="ECO:0000256" key="3">
    <source>
        <dbReference type="SAM" id="Phobius"/>
    </source>
</evidence>
<dbReference type="EMBL" id="FOHX01000003">
    <property type="protein sequence ID" value="SET67933.1"/>
    <property type="molecule type" value="Genomic_DNA"/>
</dbReference>
<evidence type="ECO:0000313" key="4">
    <source>
        <dbReference type="EMBL" id="SET67933.1"/>
    </source>
</evidence>
<evidence type="ECO:0000313" key="5">
    <source>
        <dbReference type="Proteomes" id="UP000199361"/>
    </source>
</evidence>
<sequence>MAWLGVRSARIVIAVLGGMLAVLVGMGAWIAAEAREVQGRAGDREAVLLAAGAHAKNLVSLDYRTVDADLQRILDTSTGPARAEYVATAAKLKTTTVESKVVQTGVLRAAGLVSLTGGKAKALAVADVEIHWDGSDSPAQERYYRWSMELEKVGGVWLVSKAVQVL</sequence>
<keyword evidence="2 3" id="KW-0472">Membrane</keyword>
<dbReference type="PANTHER" id="PTHR37042">
    <property type="entry name" value="OUTER MEMBRANE PROTEIN RV1973"/>
    <property type="match status" value="1"/>
</dbReference>
<keyword evidence="3" id="KW-1133">Transmembrane helix</keyword>
<evidence type="ECO:0000256" key="1">
    <source>
        <dbReference type="ARBA" id="ARBA00004370"/>
    </source>
</evidence>
<gene>
    <name evidence="4" type="ORF">SAMN05421811_103827</name>
</gene>
<dbReference type="PANTHER" id="PTHR37042:SF4">
    <property type="entry name" value="OUTER MEMBRANE PROTEIN RV1973"/>
    <property type="match status" value="1"/>
</dbReference>
<feature type="transmembrane region" description="Helical" evidence="3">
    <location>
        <begin position="12"/>
        <end position="32"/>
    </location>
</feature>
<name>A0A1I0GA78_9ACTN</name>
<organism evidence="4 5">
    <name type="scientific">Nonomuraea wenchangensis</name>
    <dbReference type="NCBI Taxonomy" id="568860"/>
    <lineage>
        <taxon>Bacteria</taxon>
        <taxon>Bacillati</taxon>
        <taxon>Actinomycetota</taxon>
        <taxon>Actinomycetes</taxon>
        <taxon>Streptosporangiales</taxon>
        <taxon>Streptosporangiaceae</taxon>
        <taxon>Nonomuraea</taxon>
    </lineage>
</organism>
<dbReference type="GO" id="GO:0016020">
    <property type="term" value="C:membrane"/>
    <property type="evidence" value="ECO:0007669"/>
    <property type="project" value="UniProtKB-SubCell"/>
</dbReference>
<proteinExistence type="predicted"/>
<dbReference type="STRING" id="568860.SAMN05421811_103827"/>
<reference evidence="4 5" key="1">
    <citation type="submission" date="2016-10" db="EMBL/GenBank/DDBJ databases">
        <authorList>
            <person name="de Groot N.N."/>
        </authorList>
    </citation>
    <scope>NUCLEOTIDE SEQUENCE [LARGE SCALE GENOMIC DNA]</scope>
    <source>
        <strain evidence="4 5">CGMCC 4.5598</strain>
    </source>
</reference>
<keyword evidence="5" id="KW-1185">Reference proteome</keyword>
<dbReference type="Proteomes" id="UP000199361">
    <property type="component" value="Unassembled WGS sequence"/>
</dbReference>
<dbReference type="RefSeq" id="WP_091080617.1">
    <property type="nucleotide sequence ID" value="NZ_FOHX01000003.1"/>
</dbReference>
<evidence type="ECO:0000256" key="2">
    <source>
        <dbReference type="ARBA" id="ARBA00023136"/>
    </source>
</evidence>
<comment type="subcellular location">
    <subcellularLocation>
        <location evidence="1">Membrane</location>
    </subcellularLocation>
</comment>
<dbReference type="AlphaFoldDB" id="A0A1I0GA78"/>
<protein>
    <submittedName>
        <fullName evidence="4">Mce-associated membrane protein</fullName>
    </submittedName>
</protein>
<keyword evidence="3" id="KW-0812">Transmembrane</keyword>
<dbReference type="OrthoDB" id="3395172at2"/>